<dbReference type="OrthoDB" id="5951542at2759"/>
<dbReference type="Proteomes" id="UP000322000">
    <property type="component" value="Chromosome 20"/>
</dbReference>
<dbReference type="RefSeq" id="XP_026741539.1">
    <property type="nucleotide sequence ID" value="XM_026885738.1"/>
</dbReference>
<organism evidence="3 4">
    <name type="scientific">Trichoplusia ni</name>
    <name type="common">Cabbage looper</name>
    <dbReference type="NCBI Taxonomy" id="7111"/>
    <lineage>
        <taxon>Eukaryota</taxon>
        <taxon>Metazoa</taxon>
        <taxon>Ecdysozoa</taxon>
        <taxon>Arthropoda</taxon>
        <taxon>Hexapoda</taxon>
        <taxon>Insecta</taxon>
        <taxon>Pterygota</taxon>
        <taxon>Neoptera</taxon>
        <taxon>Endopterygota</taxon>
        <taxon>Lepidoptera</taxon>
        <taxon>Glossata</taxon>
        <taxon>Ditrysia</taxon>
        <taxon>Noctuoidea</taxon>
        <taxon>Noctuidae</taxon>
        <taxon>Plusiinae</taxon>
        <taxon>Trichoplusia</taxon>
    </lineage>
</organism>
<protein>
    <submittedName>
        <fullName evidence="4">SPRY domain-containing SOCS box protein 3-like</fullName>
    </submittedName>
</protein>
<name>A0A7E5WLH9_TRINI</name>
<dbReference type="KEGG" id="tnl:113503684"/>
<dbReference type="PANTHER" id="PTHR12245">
    <property type="entry name" value="SPRY DOMAIN CONTAINING SOCS BOX PROTEIN"/>
    <property type="match status" value="1"/>
</dbReference>
<dbReference type="InterPro" id="IPR001870">
    <property type="entry name" value="B30.2/SPRY"/>
</dbReference>
<dbReference type="FunCoup" id="A0A7E5WLH9">
    <property type="interactions" value="100"/>
</dbReference>
<feature type="domain" description="B30.2/SPRY" evidence="2">
    <location>
        <begin position="36"/>
        <end position="228"/>
    </location>
</feature>
<dbReference type="InterPro" id="IPR043136">
    <property type="entry name" value="B30.2/SPRY_sf"/>
</dbReference>
<dbReference type="GeneID" id="113503684"/>
<evidence type="ECO:0000313" key="4">
    <source>
        <dbReference type="RefSeq" id="XP_026741539.1"/>
    </source>
</evidence>
<sequence>MTENQNAQAPELPKQTEPIKGEVQPQPFCNCWTWHDEKEPGNPDCDCGEEIDMITWRWELPPRRESWVALHDDDKQVIFHPFYSSGTAVIRGNAPMELNRHYYFEVKMLTEPYGTDIMVGIGSEKLNVSEVLYDYRSLLGGTEESYGISYTGAICQNAMVTHDSPGFVKGTLIGVKVDMFQGTLEFFLNREPHGIVVTDLRKHQILYPMLSSTTAQSSLRLTYASSWDESLMVNAARVLAASAPYYDEEGDEEEEEDEMGFLRDVPPGLAKILRMQFWMVLPTMGHQKPEMDAAKSELLPAAIRRKHWHRRW</sequence>
<evidence type="ECO:0000259" key="2">
    <source>
        <dbReference type="PROSITE" id="PS50188"/>
    </source>
</evidence>
<dbReference type="InterPro" id="IPR050672">
    <property type="entry name" value="FBXO45-Fsn/SPSB_families"/>
</dbReference>
<dbReference type="InterPro" id="IPR013320">
    <property type="entry name" value="ConA-like_dom_sf"/>
</dbReference>
<reference evidence="4" key="1">
    <citation type="submission" date="2025-08" db="UniProtKB">
        <authorList>
            <consortium name="RefSeq"/>
        </authorList>
    </citation>
    <scope>IDENTIFICATION</scope>
</reference>
<dbReference type="Pfam" id="PF00622">
    <property type="entry name" value="SPRY"/>
    <property type="match status" value="1"/>
</dbReference>
<dbReference type="Gene3D" id="2.60.120.920">
    <property type="match status" value="1"/>
</dbReference>
<gene>
    <name evidence="4" type="primary">LOC113503684</name>
</gene>
<evidence type="ECO:0000313" key="3">
    <source>
        <dbReference type="Proteomes" id="UP000322000"/>
    </source>
</evidence>
<keyword evidence="3" id="KW-1185">Reference proteome</keyword>
<evidence type="ECO:0000256" key="1">
    <source>
        <dbReference type="SAM" id="MobiDB-lite"/>
    </source>
</evidence>
<dbReference type="InterPro" id="IPR003877">
    <property type="entry name" value="SPRY_dom"/>
</dbReference>
<proteinExistence type="predicted"/>
<dbReference type="InParanoid" id="A0A7E5WLH9"/>
<dbReference type="GO" id="GO:0043161">
    <property type="term" value="P:proteasome-mediated ubiquitin-dependent protein catabolic process"/>
    <property type="evidence" value="ECO:0007669"/>
    <property type="project" value="TreeGrafter"/>
</dbReference>
<feature type="region of interest" description="Disordered" evidence="1">
    <location>
        <begin position="1"/>
        <end position="22"/>
    </location>
</feature>
<dbReference type="PANTHER" id="PTHR12245:SF5">
    <property type="entry name" value="SPRY DOMAIN-CONTAINING SOCS BOX PROTEIN 3"/>
    <property type="match status" value="1"/>
</dbReference>
<accession>A0A7E5WLH9</accession>
<dbReference type="GO" id="GO:0019005">
    <property type="term" value="C:SCF ubiquitin ligase complex"/>
    <property type="evidence" value="ECO:0007669"/>
    <property type="project" value="TreeGrafter"/>
</dbReference>
<dbReference type="PROSITE" id="PS50188">
    <property type="entry name" value="B302_SPRY"/>
    <property type="match status" value="1"/>
</dbReference>
<dbReference type="AlphaFoldDB" id="A0A7E5WLH9"/>
<dbReference type="SUPFAM" id="SSF49899">
    <property type="entry name" value="Concanavalin A-like lectins/glucanases"/>
    <property type="match status" value="1"/>
</dbReference>